<feature type="signal peptide" evidence="2">
    <location>
        <begin position="1"/>
        <end position="20"/>
    </location>
</feature>
<evidence type="ECO:0008006" key="5">
    <source>
        <dbReference type="Google" id="ProtNLM"/>
    </source>
</evidence>
<sequence length="238" mass="26968">MKSRYISLATVVSVIAFINAQSSEVIQQQIIPQQQCDSKCRSSCVSSGLKDTCLTQCGCNTLSQDLMVTFAKQQNCQKDCKSTCVGDQMTNQEMIKCQVDCHNGCSQVCQYICDINDLGQECNQNCIIQLPAAEQVRQLEQVQSAENTQVFEKLQEGLYEYQGLLIIGSVAIIVALAIYKFRECYPKEVETDYQWYGKNDDTRQTVYKKVFGENFSNDNTQVINKSPRKYDEGFVRIL</sequence>
<keyword evidence="1" id="KW-0472">Membrane</keyword>
<protein>
    <recommendedName>
        <fullName evidence="5">Transmembrane protein</fullName>
    </recommendedName>
</protein>
<proteinExistence type="predicted"/>
<feature type="chain" id="PRO_5001729324" description="Transmembrane protein" evidence="2">
    <location>
        <begin position="21"/>
        <end position="238"/>
    </location>
</feature>
<keyword evidence="1" id="KW-0812">Transmembrane</keyword>
<gene>
    <name evidence="3" type="primary">Contig12442.g13283</name>
    <name evidence="3" type="ORF">STYLEM_9033</name>
</gene>
<dbReference type="EMBL" id="CCKQ01008578">
    <property type="protein sequence ID" value="CDW80039.1"/>
    <property type="molecule type" value="Genomic_DNA"/>
</dbReference>
<evidence type="ECO:0000313" key="4">
    <source>
        <dbReference type="Proteomes" id="UP000039865"/>
    </source>
</evidence>
<feature type="transmembrane region" description="Helical" evidence="1">
    <location>
        <begin position="161"/>
        <end position="179"/>
    </location>
</feature>
<reference evidence="3 4" key="1">
    <citation type="submission" date="2014-06" db="EMBL/GenBank/DDBJ databases">
        <authorList>
            <person name="Swart Estienne"/>
        </authorList>
    </citation>
    <scope>NUCLEOTIDE SEQUENCE [LARGE SCALE GENOMIC DNA]</scope>
    <source>
        <strain evidence="3 4">130c</strain>
    </source>
</reference>
<evidence type="ECO:0000256" key="1">
    <source>
        <dbReference type="SAM" id="Phobius"/>
    </source>
</evidence>
<keyword evidence="4" id="KW-1185">Reference proteome</keyword>
<name>A0A078ACV6_STYLE</name>
<dbReference type="AlphaFoldDB" id="A0A078ACV6"/>
<dbReference type="Proteomes" id="UP000039865">
    <property type="component" value="Unassembled WGS sequence"/>
</dbReference>
<organism evidence="3 4">
    <name type="scientific">Stylonychia lemnae</name>
    <name type="common">Ciliate</name>
    <dbReference type="NCBI Taxonomy" id="5949"/>
    <lineage>
        <taxon>Eukaryota</taxon>
        <taxon>Sar</taxon>
        <taxon>Alveolata</taxon>
        <taxon>Ciliophora</taxon>
        <taxon>Intramacronucleata</taxon>
        <taxon>Spirotrichea</taxon>
        <taxon>Stichotrichia</taxon>
        <taxon>Sporadotrichida</taxon>
        <taxon>Oxytrichidae</taxon>
        <taxon>Stylonychinae</taxon>
        <taxon>Stylonychia</taxon>
    </lineage>
</organism>
<keyword evidence="2" id="KW-0732">Signal</keyword>
<accession>A0A078ACV6</accession>
<dbReference type="InParanoid" id="A0A078ACV6"/>
<keyword evidence="1" id="KW-1133">Transmembrane helix</keyword>
<evidence type="ECO:0000256" key="2">
    <source>
        <dbReference type="SAM" id="SignalP"/>
    </source>
</evidence>
<evidence type="ECO:0000313" key="3">
    <source>
        <dbReference type="EMBL" id="CDW80039.1"/>
    </source>
</evidence>